<feature type="domain" description="WYL" evidence="1">
    <location>
        <begin position="84"/>
        <end position="153"/>
    </location>
</feature>
<name>A0A3M8CY00_9BACL</name>
<dbReference type="EMBL" id="RHHU01000017">
    <property type="protein sequence ID" value="RNB80508.1"/>
    <property type="molecule type" value="Genomic_DNA"/>
</dbReference>
<dbReference type="Pfam" id="PF13280">
    <property type="entry name" value="WYL"/>
    <property type="match status" value="1"/>
</dbReference>
<dbReference type="InterPro" id="IPR026881">
    <property type="entry name" value="WYL_dom"/>
</dbReference>
<comment type="caution">
    <text evidence="2">The sequence shown here is derived from an EMBL/GenBank/DDBJ whole genome shotgun (WGS) entry which is preliminary data.</text>
</comment>
<sequence>MNPFEKIFNYQVISRLEESGTIPLTSHERAWLKRMLAHPAASEALTPATLQKLNDLLTPDETMELSVSLVEKAKSVERQVYHPLLRTLGRILSAQQGIRLTYTNNHRSHRANRSGIPYKLEYSIVKKEWYLLWYDLRNRTLKATRLSHIRSVQEETLMDREYKDASITIEAILESRKEQAVLEVIPLYNGELSRILYAFSCFDKEVTYNEERDAYRITLSFLMDDREYILSKIRFLGKRLKVIEGKVLQQRMWETSAKALARYGITSEE</sequence>
<dbReference type="AlphaFoldDB" id="A0A3M8CY00"/>
<reference evidence="2 3" key="1">
    <citation type="submission" date="2018-10" db="EMBL/GenBank/DDBJ databases">
        <title>Phylogenomics of Brevibacillus.</title>
        <authorList>
            <person name="Dunlap C."/>
        </authorList>
    </citation>
    <scope>NUCLEOTIDE SEQUENCE [LARGE SCALE GENOMIC DNA]</scope>
    <source>
        <strain evidence="2 3">JCM 15774</strain>
    </source>
</reference>
<accession>A0A3M8CY00</accession>
<evidence type="ECO:0000313" key="3">
    <source>
        <dbReference type="Proteomes" id="UP000269573"/>
    </source>
</evidence>
<keyword evidence="3" id="KW-1185">Reference proteome</keyword>
<dbReference type="RefSeq" id="WP_122926019.1">
    <property type="nucleotide sequence ID" value="NZ_RHHU01000017.1"/>
</dbReference>
<dbReference type="PROSITE" id="PS52050">
    <property type="entry name" value="WYL"/>
    <property type="match status" value="1"/>
</dbReference>
<dbReference type="Proteomes" id="UP000269573">
    <property type="component" value="Unassembled WGS sequence"/>
</dbReference>
<gene>
    <name evidence="2" type="ORF">EDM59_24585</name>
</gene>
<evidence type="ECO:0000313" key="2">
    <source>
        <dbReference type="EMBL" id="RNB80508.1"/>
    </source>
</evidence>
<evidence type="ECO:0000259" key="1">
    <source>
        <dbReference type="Pfam" id="PF13280"/>
    </source>
</evidence>
<organism evidence="2 3">
    <name type="scientific">Brevibacillus nitrificans</name>
    <dbReference type="NCBI Taxonomy" id="651560"/>
    <lineage>
        <taxon>Bacteria</taxon>
        <taxon>Bacillati</taxon>
        <taxon>Bacillota</taxon>
        <taxon>Bacilli</taxon>
        <taxon>Bacillales</taxon>
        <taxon>Paenibacillaceae</taxon>
        <taxon>Brevibacillus</taxon>
    </lineage>
</organism>
<proteinExistence type="predicted"/>
<protein>
    <submittedName>
        <fullName evidence="2">WYL domain-containing protein</fullName>
    </submittedName>
</protein>